<dbReference type="InterPro" id="IPR049693">
    <property type="entry name" value="Daptide_RRE"/>
</dbReference>
<organism evidence="1 2">
    <name type="scientific">Rathayibacter iranicus NCPPB 2253 = VKM Ac-1602</name>
    <dbReference type="NCBI Taxonomy" id="1328868"/>
    <lineage>
        <taxon>Bacteria</taxon>
        <taxon>Bacillati</taxon>
        <taxon>Actinomycetota</taxon>
        <taxon>Actinomycetes</taxon>
        <taxon>Micrococcales</taxon>
        <taxon>Microbacteriaceae</taxon>
        <taxon>Rathayibacter</taxon>
    </lineage>
</organism>
<sequence>MASELGSSLRIDDEAVVGRYVEAWITGRVLVPGQAIGFAEDQDSAAMAVETLVEDDVLFVPTGVNVADFAGATIEYDGRFGAAGDELTVCGHTVELQDYLASGFIDIIGPTCARIQDLREWDAFLADADEAYSGGPFPRQFLEDGLLLAGSFAFFAESSNSQAFRPYFSADGTIFGGPQGESLDAVALQAHRNNLSGPVAEFEGSIPRPNLINDCSTRPWLGRYLRIFDLLKRTHRDTDARIVGFGHSILDDGNDAATPSYHAPYLSFIGEDLVLEDLATGRRFKVPVRTAAAIEALMTSSKPTRSAERLAECLAIEKDRAWSILDEVASRFGFKSPASLQAHWAVSTSATGLAQ</sequence>
<dbReference type="EMBL" id="QGDV01000001">
    <property type="protein sequence ID" value="PWJ66989.1"/>
    <property type="molecule type" value="Genomic_DNA"/>
</dbReference>
<dbReference type="RefSeq" id="WP_127843837.1">
    <property type="nucleotide sequence ID" value="NZ_QGDV01000001.1"/>
</dbReference>
<gene>
    <name evidence="1" type="ORF">B0H03_101451</name>
</gene>
<evidence type="ECO:0000313" key="2">
    <source>
        <dbReference type="Proteomes" id="UP000245674"/>
    </source>
</evidence>
<dbReference type="NCBIfam" id="NF041823">
    <property type="entry name" value="daptide_RRE"/>
    <property type="match status" value="1"/>
</dbReference>
<name>A0ABX5LKX8_9MICO</name>
<dbReference type="Proteomes" id="UP000245674">
    <property type="component" value="Unassembled WGS sequence"/>
</dbReference>
<evidence type="ECO:0000313" key="1">
    <source>
        <dbReference type="EMBL" id="PWJ66989.1"/>
    </source>
</evidence>
<proteinExistence type="predicted"/>
<protein>
    <submittedName>
        <fullName evidence="1">Uncharacterized protein</fullName>
    </submittedName>
</protein>
<reference evidence="1 2" key="1">
    <citation type="submission" date="2018-03" db="EMBL/GenBank/DDBJ databases">
        <title>Genomic Encyclopedia of Type Strains, Phase III (KMG-III): the genomes of soil and plant-associated and newly described type strains.</title>
        <authorList>
            <person name="Whitman W."/>
        </authorList>
    </citation>
    <scope>NUCLEOTIDE SEQUENCE [LARGE SCALE GENOMIC DNA]</scope>
    <source>
        <strain evidence="1 2">VKM Ac-1602</strain>
    </source>
</reference>
<keyword evidence="2" id="KW-1185">Reference proteome</keyword>
<comment type="caution">
    <text evidence="1">The sequence shown here is derived from an EMBL/GenBank/DDBJ whole genome shotgun (WGS) entry which is preliminary data.</text>
</comment>
<accession>A0ABX5LKX8</accession>